<dbReference type="KEGG" id="salf:SMD44_04612"/>
<keyword evidence="3" id="KW-1185">Reference proteome</keyword>
<dbReference type="InterPro" id="IPR016032">
    <property type="entry name" value="Sig_transdc_resp-reg_C-effctor"/>
</dbReference>
<evidence type="ECO:0000259" key="1">
    <source>
        <dbReference type="PROSITE" id="PS50043"/>
    </source>
</evidence>
<protein>
    <recommendedName>
        <fullName evidence="1">HTH luxR-type domain-containing protein</fullName>
    </recommendedName>
</protein>
<dbReference type="STRING" id="67267.GCA_000716675_05581"/>
<sequence length="201" mass="22047">MSRCAEEVLTIQPGGFRPIADLGAAPPREQALLSRGCRMRTLYQHTTRHAFPVIAHFERLDGDVEVRTLSEVTDQLVVFDRAVAFVPADRDSTGALEIRAPAVVGYLVALFERLWRLATPMFPHPAAPQPAKDGVTARQRTIAELLVEGLTDAEIADRLGMNVRTVRVHIAKLTGTLGSRNRTQLGFLISRSGILRPGHPA</sequence>
<reference evidence="2 3" key="1">
    <citation type="submission" date="2017-05" db="EMBL/GenBank/DDBJ databases">
        <title>Streptomyces alboflavus Genome sequencing and assembly.</title>
        <authorList>
            <person name="Wang Y."/>
            <person name="Du B."/>
            <person name="Ding Y."/>
            <person name="Liu H."/>
            <person name="Hou Q."/>
            <person name="Liu K."/>
            <person name="Wang C."/>
            <person name="Yao L."/>
        </authorList>
    </citation>
    <scope>NUCLEOTIDE SEQUENCE [LARGE SCALE GENOMIC DNA]</scope>
    <source>
        <strain evidence="2 3">MDJK44</strain>
    </source>
</reference>
<dbReference type="SUPFAM" id="SSF46894">
    <property type="entry name" value="C-terminal effector domain of the bipartite response regulators"/>
    <property type="match status" value="1"/>
</dbReference>
<dbReference type="InterPro" id="IPR051797">
    <property type="entry name" value="TrmB-like"/>
</dbReference>
<dbReference type="eggNOG" id="COG2197">
    <property type="taxonomic scope" value="Bacteria"/>
</dbReference>
<feature type="domain" description="HTH luxR-type" evidence="1">
    <location>
        <begin position="128"/>
        <end position="193"/>
    </location>
</feature>
<accession>A0A1Z1WFB6</accession>
<dbReference type="InterPro" id="IPR036388">
    <property type="entry name" value="WH-like_DNA-bd_sf"/>
</dbReference>
<dbReference type="PRINTS" id="PR00038">
    <property type="entry name" value="HTHLUXR"/>
</dbReference>
<dbReference type="PROSITE" id="PS50043">
    <property type="entry name" value="HTH_LUXR_2"/>
    <property type="match status" value="1"/>
</dbReference>
<dbReference type="CDD" id="cd06170">
    <property type="entry name" value="LuxR_C_like"/>
    <property type="match status" value="1"/>
</dbReference>
<dbReference type="Pfam" id="PF00196">
    <property type="entry name" value="GerE"/>
    <property type="match status" value="1"/>
</dbReference>
<dbReference type="SMART" id="SM00421">
    <property type="entry name" value="HTH_LUXR"/>
    <property type="match status" value="1"/>
</dbReference>
<dbReference type="InterPro" id="IPR000792">
    <property type="entry name" value="Tscrpt_reg_LuxR_C"/>
</dbReference>
<proteinExistence type="predicted"/>
<evidence type="ECO:0000313" key="2">
    <source>
        <dbReference type="EMBL" id="ARX85153.1"/>
    </source>
</evidence>
<name>A0A1Z1WFB6_9ACTN</name>
<dbReference type="GO" id="GO:0003677">
    <property type="term" value="F:DNA binding"/>
    <property type="evidence" value="ECO:0007669"/>
    <property type="project" value="InterPro"/>
</dbReference>
<dbReference type="Gene3D" id="1.10.10.10">
    <property type="entry name" value="Winged helix-like DNA-binding domain superfamily/Winged helix DNA-binding domain"/>
    <property type="match status" value="1"/>
</dbReference>
<gene>
    <name evidence="2" type="ORF">SMD44_04612</name>
</gene>
<dbReference type="PANTHER" id="PTHR34293">
    <property type="entry name" value="HTH-TYPE TRANSCRIPTIONAL REGULATOR TRMBL2"/>
    <property type="match status" value="1"/>
</dbReference>
<dbReference type="Proteomes" id="UP000195880">
    <property type="component" value="Chromosome"/>
</dbReference>
<dbReference type="PANTHER" id="PTHR34293:SF1">
    <property type="entry name" value="HTH-TYPE TRANSCRIPTIONAL REGULATOR TRMBL2"/>
    <property type="match status" value="1"/>
</dbReference>
<dbReference type="EMBL" id="CP021748">
    <property type="protein sequence ID" value="ARX85153.1"/>
    <property type="molecule type" value="Genomic_DNA"/>
</dbReference>
<dbReference type="GO" id="GO:0006355">
    <property type="term" value="P:regulation of DNA-templated transcription"/>
    <property type="evidence" value="ECO:0007669"/>
    <property type="project" value="InterPro"/>
</dbReference>
<dbReference type="AlphaFoldDB" id="A0A1Z1WFB6"/>
<organism evidence="2 3">
    <name type="scientific">Streptomyces alboflavus</name>
    <dbReference type="NCBI Taxonomy" id="67267"/>
    <lineage>
        <taxon>Bacteria</taxon>
        <taxon>Bacillati</taxon>
        <taxon>Actinomycetota</taxon>
        <taxon>Actinomycetes</taxon>
        <taxon>Kitasatosporales</taxon>
        <taxon>Streptomycetaceae</taxon>
        <taxon>Streptomyces</taxon>
    </lineage>
</organism>
<dbReference type="RefSeq" id="WP_335756089.1">
    <property type="nucleotide sequence ID" value="NZ_CP021748.1"/>
</dbReference>
<evidence type="ECO:0000313" key="3">
    <source>
        <dbReference type="Proteomes" id="UP000195880"/>
    </source>
</evidence>